<evidence type="ECO:0000313" key="2">
    <source>
        <dbReference type="EMBL" id="GGE12605.1"/>
    </source>
</evidence>
<feature type="transmembrane region" description="Helical" evidence="1">
    <location>
        <begin position="80"/>
        <end position="109"/>
    </location>
</feature>
<accession>A0A916ZU13</accession>
<dbReference type="EMBL" id="BMIQ01000005">
    <property type="protein sequence ID" value="GGE12605.1"/>
    <property type="molecule type" value="Genomic_DNA"/>
</dbReference>
<dbReference type="AlphaFoldDB" id="A0A916ZU13"/>
<evidence type="ECO:0000313" key="3">
    <source>
        <dbReference type="Proteomes" id="UP000644699"/>
    </source>
</evidence>
<reference evidence="2" key="2">
    <citation type="submission" date="2020-09" db="EMBL/GenBank/DDBJ databases">
        <authorList>
            <person name="Sun Q."/>
            <person name="Zhou Y."/>
        </authorList>
    </citation>
    <scope>NUCLEOTIDE SEQUENCE</scope>
    <source>
        <strain evidence="2">CGMCC 1.15367</strain>
    </source>
</reference>
<feature type="transmembrane region" description="Helical" evidence="1">
    <location>
        <begin position="121"/>
        <end position="139"/>
    </location>
</feature>
<protein>
    <submittedName>
        <fullName evidence="2">Uncharacterized protein</fullName>
    </submittedName>
</protein>
<comment type="caution">
    <text evidence="2">The sequence shown here is derived from an EMBL/GenBank/DDBJ whole genome shotgun (WGS) entry which is preliminary data.</text>
</comment>
<name>A0A916ZU13_9HYPH</name>
<feature type="transmembrane region" description="Helical" evidence="1">
    <location>
        <begin position="31"/>
        <end position="60"/>
    </location>
</feature>
<organism evidence="2 3">
    <name type="scientific">Aureimonas endophytica</name>
    <dbReference type="NCBI Taxonomy" id="2027858"/>
    <lineage>
        <taxon>Bacteria</taxon>
        <taxon>Pseudomonadati</taxon>
        <taxon>Pseudomonadota</taxon>
        <taxon>Alphaproteobacteria</taxon>
        <taxon>Hyphomicrobiales</taxon>
        <taxon>Aurantimonadaceae</taxon>
        <taxon>Aureimonas</taxon>
    </lineage>
</organism>
<reference evidence="2" key="1">
    <citation type="journal article" date="2014" name="Int. J. Syst. Evol. Microbiol.">
        <title>Complete genome sequence of Corynebacterium casei LMG S-19264T (=DSM 44701T), isolated from a smear-ripened cheese.</title>
        <authorList>
            <consortium name="US DOE Joint Genome Institute (JGI-PGF)"/>
            <person name="Walter F."/>
            <person name="Albersmeier A."/>
            <person name="Kalinowski J."/>
            <person name="Ruckert C."/>
        </authorList>
    </citation>
    <scope>NUCLEOTIDE SEQUENCE</scope>
    <source>
        <strain evidence="2">CGMCC 1.15367</strain>
    </source>
</reference>
<dbReference type="RefSeq" id="WP_188910697.1">
    <property type="nucleotide sequence ID" value="NZ_BMIQ01000005.1"/>
</dbReference>
<gene>
    <name evidence="2" type="ORF">GCM10011390_34710</name>
</gene>
<dbReference type="Proteomes" id="UP000644699">
    <property type="component" value="Unassembled WGS sequence"/>
</dbReference>
<keyword evidence="1" id="KW-0472">Membrane</keyword>
<evidence type="ECO:0000256" key="1">
    <source>
        <dbReference type="SAM" id="Phobius"/>
    </source>
</evidence>
<proteinExistence type="predicted"/>
<feature type="transmembrane region" description="Helical" evidence="1">
    <location>
        <begin position="151"/>
        <end position="176"/>
    </location>
</feature>
<sequence>MRETDRPARRRDGAATGPEARAVGRLGWRRFSLALLLSHLAAAYAFSLALLLSAGFFNGLETGFLPDSAAQWGAFLQGALFIPLVAGAITLMTGFLLIPYTLLVSPIAFWVARRAPGLRPTLLTGALVGLAVSALKSWACARQIRGLLLDPYFVATTLAGGLLAGLAFGTILWWIGIRPRLSAARRAA</sequence>
<keyword evidence="1" id="KW-0812">Transmembrane</keyword>
<keyword evidence="3" id="KW-1185">Reference proteome</keyword>
<keyword evidence="1" id="KW-1133">Transmembrane helix</keyword>